<feature type="compositionally biased region" description="Basic and acidic residues" evidence="1">
    <location>
        <begin position="278"/>
        <end position="295"/>
    </location>
</feature>
<dbReference type="EMBL" id="MU864404">
    <property type="protein sequence ID" value="KAK4187345.1"/>
    <property type="molecule type" value="Genomic_DNA"/>
</dbReference>
<keyword evidence="3" id="KW-1185">Reference proteome</keyword>
<feature type="compositionally biased region" description="Low complexity" evidence="1">
    <location>
        <begin position="258"/>
        <end position="271"/>
    </location>
</feature>
<proteinExistence type="predicted"/>
<evidence type="ECO:0000313" key="3">
    <source>
        <dbReference type="Proteomes" id="UP001302126"/>
    </source>
</evidence>
<comment type="caution">
    <text evidence="2">The sequence shown here is derived from an EMBL/GenBank/DDBJ whole genome shotgun (WGS) entry which is preliminary data.</text>
</comment>
<reference evidence="2" key="2">
    <citation type="submission" date="2023-05" db="EMBL/GenBank/DDBJ databases">
        <authorList>
            <consortium name="Lawrence Berkeley National Laboratory"/>
            <person name="Steindorff A."/>
            <person name="Hensen N."/>
            <person name="Bonometti L."/>
            <person name="Westerberg I."/>
            <person name="Brannstrom I.O."/>
            <person name="Guillou S."/>
            <person name="Cros-Aarteil S."/>
            <person name="Calhoun S."/>
            <person name="Haridas S."/>
            <person name="Kuo A."/>
            <person name="Mondo S."/>
            <person name="Pangilinan J."/>
            <person name="Riley R."/>
            <person name="Labutti K."/>
            <person name="Andreopoulos B."/>
            <person name="Lipzen A."/>
            <person name="Chen C."/>
            <person name="Yanf M."/>
            <person name="Daum C."/>
            <person name="Ng V."/>
            <person name="Clum A."/>
            <person name="Ohm R."/>
            <person name="Martin F."/>
            <person name="Silar P."/>
            <person name="Natvig D."/>
            <person name="Lalanne C."/>
            <person name="Gautier V."/>
            <person name="Ament-Velasquez S.L."/>
            <person name="Kruys A."/>
            <person name="Hutchinson M.I."/>
            <person name="Powell A.J."/>
            <person name="Barry K."/>
            <person name="Miller A.N."/>
            <person name="Grigoriev I.V."/>
            <person name="Debuchy R."/>
            <person name="Gladieux P."/>
            <person name="Thoren M.H."/>
            <person name="Johannesson H."/>
        </authorList>
    </citation>
    <scope>NUCLEOTIDE SEQUENCE</scope>
    <source>
        <strain evidence="2">PSN309</strain>
    </source>
</reference>
<name>A0AAN7AIX9_9PEZI</name>
<reference evidence="2" key="1">
    <citation type="journal article" date="2023" name="Mol. Phylogenet. Evol.">
        <title>Genome-scale phylogeny and comparative genomics of the fungal order Sordariales.</title>
        <authorList>
            <person name="Hensen N."/>
            <person name="Bonometti L."/>
            <person name="Westerberg I."/>
            <person name="Brannstrom I.O."/>
            <person name="Guillou S."/>
            <person name="Cros-Aarteil S."/>
            <person name="Calhoun S."/>
            <person name="Haridas S."/>
            <person name="Kuo A."/>
            <person name="Mondo S."/>
            <person name="Pangilinan J."/>
            <person name="Riley R."/>
            <person name="LaButti K."/>
            <person name="Andreopoulos B."/>
            <person name="Lipzen A."/>
            <person name="Chen C."/>
            <person name="Yan M."/>
            <person name="Daum C."/>
            <person name="Ng V."/>
            <person name="Clum A."/>
            <person name="Steindorff A."/>
            <person name="Ohm R.A."/>
            <person name="Martin F."/>
            <person name="Silar P."/>
            <person name="Natvig D.O."/>
            <person name="Lalanne C."/>
            <person name="Gautier V."/>
            <person name="Ament-Velasquez S.L."/>
            <person name="Kruys A."/>
            <person name="Hutchinson M.I."/>
            <person name="Powell A.J."/>
            <person name="Barry K."/>
            <person name="Miller A.N."/>
            <person name="Grigoriev I.V."/>
            <person name="Debuchy R."/>
            <person name="Gladieux P."/>
            <person name="Hiltunen Thoren M."/>
            <person name="Johannesson H."/>
        </authorList>
    </citation>
    <scope>NUCLEOTIDE SEQUENCE</scope>
    <source>
        <strain evidence="2">PSN309</strain>
    </source>
</reference>
<feature type="compositionally biased region" description="Basic and acidic residues" evidence="1">
    <location>
        <begin position="246"/>
        <end position="255"/>
    </location>
</feature>
<evidence type="ECO:0000313" key="2">
    <source>
        <dbReference type="EMBL" id="KAK4187345.1"/>
    </source>
</evidence>
<organism evidence="2 3">
    <name type="scientific">Podospora australis</name>
    <dbReference type="NCBI Taxonomy" id="1536484"/>
    <lineage>
        <taxon>Eukaryota</taxon>
        <taxon>Fungi</taxon>
        <taxon>Dikarya</taxon>
        <taxon>Ascomycota</taxon>
        <taxon>Pezizomycotina</taxon>
        <taxon>Sordariomycetes</taxon>
        <taxon>Sordariomycetidae</taxon>
        <taxon>Sordariales</taxon>
        <taxon>Podosporaceae</taxon>
        <taxon>Podospora</taxon>
    </lineage>
</organism>
<sequence>MAENSSSNLILSPQKPDDDKKFNFYDAILLAEKNASTSPSPKSDIPPPAPPKNLKRPAEALAEQEGPPKTLITTLDSVFDSGCGMQAGGLSCGAQHEKSWIFCPGCYKTVCEECSPLKRFYCRKYPGCDGRAFYCDECYDHERENDRVEVRVESCGKCGEKRMDFEGWDGDGGSEEVDEVVDGEEEDAENDAVGGAAAVAEDAVVEGGDDAVVSLAVDATPAEDMWEETDVAPPRETETAEGQIETARDEQKVEETVAAAADIAKSPAPASRSPLPDSHSHSIEDQTEVEARRTAQKRNRELTFAPIPSTWPEPAQRLVKQAVGSLDASLDPAGQNVWEYGMAAPLYFKKLPSWVAIQAIRYTYTELISRLEERLALYGIEWMAARDGDEFIFRVNDDGTCSVRHSKENKQGWVPVQAIKKPEMPRHFTFLSSTLPAPPVCKYADGLRHSEECGGRQCERCGTNVCFECATYLLFHAGCYDIEAYCNYCLEKYQWTLETETCRKCKVLGSNLRPISNFYNRPPCMDKHPAKYEPGTLRRNTDKCTTCQEVVCTERAVYYSCHREGCEDGGEIHCKLCLAESHSDAANCLGCGEENFVVSPKDFVVDHPADNSEMPAACSVEEEKDGGDVTG</sequence>
<gene>
    <name evidence="2" type="ORF">QBC35DRAFT_463879</name>
</gene>
<dbReference type="AlphaFoldDB" id="A0AAN7AIX9"/>
<dbReference type="Proteomes" id="UP001302126">
    <property type="component" value="Unassembled WGS sequence"/>
</dbReference>
<feature type="region of interest" description="Disordered" evidence="1">
    <location>
        <begin position="221"/>
        <end position="295"/>
    </location>
</feature>
<protein>
    <submittedName>
        <fullName evidence="2">Uncharacterized protein</fullName>
    </submittedName>
</protein>
<evidence type="ECO:0000256" key="1">
    <source>
        <dbReference type="SAM" id="MobiDB-lite"/>
    </source>
</evidence>
<feature type="region of interest" description="Disordered" evidence="1">
    <location>
        <begin position="33"/>
        <end position="67"/>
    </location>
</feature>
<accession>A0AAN7AIX9</accession>